<evidence type="ECO:0000256" key="1">
    <source>
        <dbReference type="SAM" id="Phobius"/>
    </source>
</evidence>
<sequence length="231" mass="27245">MKYIIISFFIILFLIICIINIFYGLNFIKSHEKVYFMTVPEINKNEIENLILKIINDGTILDGKLNNNNSKGRKLTCNNLPTFIKSKYMNSDLLKSASNTIGAKLNFAPETEQYRIFARLYQDENDWINFHYDNNFTKGDRYTLVIPLYYSSKNTSKFVIKNFDFENEVIDIPIGAAVIYNGSKIYHKITKQTKNEKRLVLIIPLYTNYDQSILHIMRQYIRNIMYKILKL</sequence>
<dbReference type="EMBL" id="OP765584">
    <property type="protein sequence ID" value="UZT29121.1"/>
    <property type="molecule type" value="Genomic_DNA"/>
</dbReference>
<protein>
    <submittedName>
        <fullName evidence="2">2OG-Fe(II) oxygenase</fullName>
    </submittedName>
</protein>
<keyword evidence="1" id="KW-0472">Membrane</keyword>
<keyword evidence="1" id="KW-1133">Transmembrane helix</keyword>
<name>A0A9E8G572_9VIRU</name>
<keyword evidence="1" id="KW-0812">Transmembrane</keyword>
<feature type="transmembrane region" description="Helical" evidence="1">
    <location>
        <begin position="6"/>
        <end position="28"/>
    </location>
</feature>
<proteinExistence type="predicted"/>
<reference evidence="2" key="1">
    <citation type="submission" date="2022-11" db="EMBL/GenBank/DDBJ databases">
        <title>Genomics discovery of giant fungal viruses from subsurface oceanic crustal fluids.</title>
        <authorList>
            <person name="Bhattacharjee A.S."/>
            <person name="Schulz F."/>
            <person name="Woyke T."/>
            <person name="Orcutt B.N."/>
            <person name="Matinez Martinez J."/>
        </authorList>
    </citation>
    <scope>NUCLEOTIDE SEQUENCE</scope>
    <source>
        <strain evidence="2">VSAG8.JdFR</strain>
    </source>
</reference>
<evidence type="ECO:0000313" key="2">
    <source>
        <dbReference type="EMBL" id="UZT29121.1"/>
    </source>
</evidence>
<organism evidence="2">
    <name type="scientific">Nucleocytoviricota sp</name>
    <dbReference type="NCBI Taxonomy" id="2809609"/>
    <lineage>
        <taxon>Viruses</taxon>
        <taxon>Varidnaviria</taxon>
        <taxon>Bamfordvirae</taxon>
        <taxon>Nucleocytoviricota</taxon>
    </lineage>
</organism>
<accession>A0A9E8G572</accession>